<dbReference type="RefSeq" id="WP_091300491.1">
    <property type="nucleotide sequence ID" value="NZ_FOCE01000004.1"/>
</dbReference>
<evidence type="ECO:0000313" key="2">
    <source>
        <dbReference type="Proteomes" id="UP000198761"/>
    </source>
</evidence>
<dbReference type="AlphaFoldDB" id="A0A1H8F994"/>
<keyword evidence="2" id="KW-1185">Reference proteome</keyword>
<name>A0A1H8F994_9RHOB</name>
<proteinExistence type="predicted"/>
<dbReference type="EMBL" id="FOCE01000004">
    <property type="protein sequence ID" value="SEN28116.1"/>
    <property type="molecule type" value="Genomic_DNA"/>
</dbReference>
<sequence length="54" mass="6572">MLDTVTKFIRALRIPTTEELESRYLNEASSRYDLEQREREVESGRFRRKTLAFY</sequence>
<accession>A0A1H8F994</accession>
<evidence type="ECO:0008006" key="3">
    <source>
        <dbReference type="Google" id="ProtNLM"/>
    </source>
</evidence>
<dbReference type="Proteomes" id="UP000198761">
    <property type="component" value="Unassembled WGS sequence"/>
</dbReference>
<protein>
    <recommendedName>
        <fullName evidence="3">DUF3563 domain-containing protein</fullName>
    </recommendedName>
</protein>
<gene>
    <name evidence="1" type="ORF">SAMN04488103_10492</name>
</gene>
<dbReference type="OrthoDB" id="8451584at2"/>
<organism evidence="1 2">
    <name type="scientific">Gemmobacter aquatilis</name>
    <dbReference type="NCBI Taxonomy" id="933059"/>
    <lineage>
        <taxon>Bacteria</taxon>
        <taxon>Pseudomonadati</taxon>
        <taxon>Pseudomonadota</taxon>
        <taxon>Alphaproteobacteria</taxon>
        <taxon>Rhodobacterales</taxon>
        <taxon>Paracoccaceae</taxon>
        <taxon>Gemmobacter</taxon>
    </lineage>
</organism>
<evidence type="ECO:0000313" key="1">
    <source>
        <dbReference type="EMBL" id="SEN28116.1"/>
    </source>
</evidence>
<reference evidence="1 2" key="1">
    <citation type="submission" date="2016-10" db="EMBL/GenBank/DDBJ databases">
        <authorList>
            <person name="de Groot N.N."/>
        </authorList>
    </citation>
    <scope>NUCLEOTIDE SEQUENCE [LARGE SCALE GENOMIC DNA]</scope>
    <source>
        <strain evidence="1 2">DSM 3857</strain>
    </source>
</reference>